<reference evidence="1" key="1">
    <citation type="submission" date="2023-03" db="EMBL/GenBank/DDBJ databases">
        <title>Massive genome expansion in bonnet fungi (Mycena s.s.) driven by repeated elements and novel gene families across ecological guilds.</title>
        <authorList>
            <consortium name="Lawrence Berkeley National Laboratory"/>
            <person name="Harder C.B."/>
            <person name="Miyauchi S."/>
            <person name="Viragh M."/>
            <person name="Kuo A."/>
            <person name="Thoen E."/>
            <person name="Andreopoulos B."/>
            <person name="Lu D."/>
            <person name="Skrede I."/>
            <person name="Drula E."/>
            <person name="Henrissat B."/>
            <person name="Morin E."/>
            <person name="Kohler A."/>
            <person name="Barry K."/>
            <person name="LaButti K."/>
            <person name="Morin E."/>
            <person name="Salamov A."/>
            <person name="Lipzen A."/>
            <person name="Mereny Z."/>
            <person name="Hegedus B."/>
            <person name="Baldrian P."/>
            <person name="Stursova M."/>
            <person name="Weitz H."/>
            <person name="Taylor A."/>
            <person name="Grigoriev I.V."/>
            <person name="Nagy L.G."/>
            <person name="Martin F."/>
            <person name="Kauserud H."/>
        </authorList>
    </citation>
    <scope>NUCLEOTIDE SEQUENCE</scope>
    <source>
        <strain evidence="1">9144</strain>
    </source>
</reference>
<name>A0AAD6YQT8_9AGAR</name>
<gene>
    <name evidence="1" type="ORF">GGX14DRAFT_347988</name>
</gene>
<evidence type="ECO:0000313" key="1">
    <source>
        <dbReference type="EMBL" id="KAJ7226825.1"/>
    </source>
</evidence>
<keyword evidence="2" id="KW-1185">Reference proteome</keyword>
<accession>A0AAD6YQT8</accession>
<dbReference type="AlphaFoldDB" id="A0AAD6YQT8"/>
<proteinExistence type="predicted"/>
<comment type="caution">
    <text evidence="1">The sequence shown here is derived from an EMBL/GenBank/DDBJ whole genome shotgun (WGS) entry which is preliminary data.</text>
</comment>
<evidence type="ECO:0000313" key="2">
    <source>
        <dbReference type="Proteomes" id="UP001219525"/>
    </source>
</evidence>
<organism evidence="1 2">
    <name type="scientific">Mycena pura</name>
    <dbReference type="NCBI Taxonomy" id="153505"/>
    <lineage>
        <taxon>Eukaryota</taxon>
        <taxon>Fungi</taxon>
        <taxon>Dikarya</taxon>
        <taxon>Basidiomycota</taxon>
        <taxon>Agaricomycotina</taxon>
        <taxon>Agaricomycetes</taxon>
        <taxon>Agaricomycetidae</taxon>
        <taxon>Agaricales</taxon>
        <taxon>Marasmiineae</taxon>
        <taxon>Mycenaceae</taxon>
        <taxon>Mycena</taxon>
    </lineage>
</organism>
<sequence length="177" mass="20499">MLPHISRFRVNQDSTLSASQESGCFEFCIHPDPTLPTPRRGSFQYDLASSKFPKQWKDWSKFQDWLQQEQRQHFSTILGKCCEEHDHTIGNANLRFTRISKDTCEHIAGLLCLKVAPDHVVHHYLAYNNDLVFDDESSVASVGYWSKFIQLHDIRQIEKEIEAEAVRLHPDNSISTL</sequence>
<protein>
    <submittedName>
        <fullName evidence="1">Uncharacterized protein</fullName>
    </submittedName>
</protein>
<dbReference type="EMBL" id="JARJCW010000003">
    <property type="protein sequence ID" value="KAJ7226825.1"/>
    <property type="molecule type" value="Genomic_DNA"/>
</dbReference>
<dbReference type="Proteomes" id="UP001219525">
    <property type="component" value="Unassembled WGS sequence"/>
</dbReference>